<dbReference type="OrthoDB" id="3748578at2759"/>
<keyword evidence="3" id="KW-1185">Reference proteome</keyword>
<sequence length="250" mass="27928">MSLPTSPAPQNAGAIQEDTTTNSSATDCGIWNMASRLDKTKGILRVDSDGRIIEEDTGDIVNLDVPDDEAQQYYSEVDPYATSRRFAIPEMKNGATALDDPRAHKPMLRVVKNWLTGSSKPPVQEPQWAFSTALRGWTPMNPGRKPGKIMFGNMVDTRRHEGGAKVRGLMVQVLETWYDEEVKRAFGEDWAKQAAEHDKFLVKVEGFVTKLVDDTPKIDEDDEEYDAAVPVDSVPDPLVPEAPKKRGWLW</sequence>
<dbReference type="InParanoid" id="A0A177C3W4"/>
<name>A0A177C3W4_9PLEO</name>
<dbReference type="EMBL" id="KV441557">
    <property type="protein sequence ID" value="OAG01851.1"/>
    <property type="molecule type" value="Genomic_DNA"/>
</dbReference>
<gene>
    <name evidence="2" type="ORF">CC84DRAFT_1221313</name>
</gene>
<organism evidence="2 3">
    <name type="scientific">Paraphaeosphaeria sporulosa</name>
    <dbReference type="NCBI Taxonomy" id="1460663"/>
    <lineage>
        <taxon>Eukaryota</taxon>
        <taxon>Fungi</taxon>
        <taxon>Dikarya</taxon>
        <taxon>Ascomycota</taxon>
        <taxon>Pezizomycotina</taxon>
        <taxon>Dothideomycetes</taxon>
        <taxon>Pleosporomycetidae</taxon>
        <taxon>Pleosporales</taxon>
        <taxon>Massarineae</taxon>
        <taxon>Didymosphaeriaceae</taxon>
        <taxon>Paraphaeosphaeria</taxon>
    </lineage>
</organism>
<accession>A0A177C3W4</accession>
<feature type="compositionally biased region" description="Low complexity" evidence="1">
    <location>
        <begin position="227"/>
        <end position="236"/>
    </location>
</feature>
<evidence type="ECO:0000313" key="2">
    <source>
        <dbReference type="EMBL" id="OAG01851.1"/>
    </source>
</evidence>
<feature type="region of interest" description="Disordered" evidence="1">
    <location>
        <begin position="219"/>
        <end position="250"/>
    </location>
</feature>
<protein>
    <submittedName>
        <fullName evidence="2">Uncharacterized protein</fullName>
    </submittedName>
</protein>
<dbReference type="AlphaFoldDB" id="A0A177C3W4"/>
<evidence type="ECO:0000313" key="3">
    <source>
        <dbReference type="Proteomes" id="UP000077069"/>
    </source>
</evidence>
<evidence type="ECO:0000256" key="1">
    <source>
        <dbReference type="SAM" id="MobiDB-lite"/>
    </source>
</evidence>
<dbReference type="RefSeq" id="XP_018032216.1">
    <property type="nucleotide sequence ID" value="XM_018183259.1"/>
</dbReference>
<reference evidence="2 3" key="1">
    <citation type="submission" date="2016-05" db="EMBL/GenBank/DDBJ databases">
        <title>Comparative analysis of secretome profiles of manganese(II)-oxidizing ascomycete fungi.</title>
        <authorList>
            <consortium name="DOE Joint Genome Institute"/>
            <person name="Zeiner C.A."/>
            <person name="Purvine S.O."/>
            <person name="Zink E.M."/>
            <person name="Wu S."/>
            <person name="Pasa-Tolic L."/>
            <person name="Chaput D.L."/>
            <person name="Haridas S."/>
            <person name="Grigoriev I.V."/>
            <person name="Santelli C.M."/>
            <person name="Hansel C.M."/>
        </authorList>
    </citation>
    <scope>NUCLEOTIDE SEQUENCE [LARGE SCALE GENOMIC DNA]</scope>
    <source>
        <strain evidence="2 3">AP3s5-JAC2a</strain>
    </source>
</reference>
<feature type="compositionally biased region" description="Polar residues" evidence="1">
    <location>
        <begin position="17"/>
        <end position="26"/>
    </location>
</feature>
<dbReference type="GeneID" id="28766745"/>
<dbReference type="Proteomes" id="UP000077069">
    <property type="component" value="Unassembled WGS sequence"/>
</dbReference>
<feature type="region of interest" description="Disordered" evidence="1">
    <location>
        <begin position="1"/>
        <end position="26"/>
    </location>
</feature>
<proteinExistence type="predicted"/>